<dbReference type="PANTHER" id="PTHR43038:SF3">
    <property type="entry name" value="ABC TRANSPORTER G FAMILY MEMBER 20 ISOFORM X1"/>
    <property type="match status" value="1"/>
</dbReference>
<dbReference type="Gene3D" id="3.40.50.300">
    <property type="entry name" value="P-loop containing nucleotide triphosphate hydrolases"/>
    <property type="match status" value="1"/>
</dbReference>
<dbReference type="PROSITE" id="PS00211">
    <property type="entry name" value="ABC_TRANSPORTER_1"/>
    <property type="match status" value="1"/>
</dbReference>
<name>A0ABU3F6C4_9ENTE</name>
<dbReference type="SUPFAM" id="SSF52540">
    <property type="entry name" value="P-loop containing nucleoside triphosphate hydrolases"/>
    <property type="match status" value="1"/>
</dbReference>
<evidence type="ECO:0000259" key="3">
    <source>
        <dbReference type="PROSITE" id="PS50893"/>
    </source>
</evidence>
<dbReference type="GO" id="GO:0005524">
    <property type="term" value="F:ATP binding"/>
    <property type="evidence" value="ECO:0007669"/>
    <property type="project" value="UniProtKB-KW"/>
</dbReference>
<dbReference type="InterPro" id="IPR027417">
    <property type="entry name" value="P-loop_NTPase"/>
</dbReference>
<comment type="caution">
    <text evidence="4">The sequence shown here is derived from an EMBL/GenBank/DDBJ whole genome shotgun (WGS) entry which is preliminary data.</text>
</comment>
<dbReference type="RefSeq" id="WP_311829102.1">
    <property type="nucleotide sequence ID" value="NZ_JARQAJ010000001.1"/>
</dbReference>
<dbReference type="InterPro" id="IPR017871">
    <property type="entry name" value="ABC_transporter-like_CS"/>
</dbReference>
<sequence>MTTDKFAAKMTAAYKSFDQHAILKDVNLQIETGKIIGLIGPSGAGKSTTIKCLLGMEKLDQGEATVFQTKMPNRKILNRIGYMGQSNALYNELTAKENLLFFGQLTEMSKEELTQAIERTMNLVNLNEFIDQLVGTYSGGMKRRLSLAITLLADPDLIVLDEPTVGIDPSLRAAIWNQLRLLTEAEKTIIVTTHVMDEAEKCDAVGLIIAGKIFAFGSPTELKQKFKVHSIEEVFLKAEGVTNEAF</sequence>
<keyword evidence="2 4" id="KW-0067">ATP-binding</keyword>
<dbReference type="InterPro" id="IPR003593">
    <property type="entry name" value="AAA+_ATPase"/>
</dbReference>
<dbReference type="Proteomes" id="UP001181046">
    <property type="component" value="Unassembled WGS sequence"/>
</dbReference>
<protein>
    <submittedName>
        <fullName evidence="4">ABC transporter ATP-binding protein</fullName>
    </submittedName>
</protein>
<dbReference type="InterPro" id="IPR003439">
    <property type="entry name" value="ABC_transporter-like_ATP-bd"/>
</dbReference>
<proteinExistence type="predicted"/>
<dbReference type="Pfam" id="PF00005">
    <property type="entry name" value="ABC_tran"/>
    <property type="match status" value="1"/>
</dbReference>
<feature type="domain" description="ABC transporter" evidence="3">
    <location>
        <begin position="8"/>
        <end position="235"/>
    </location>
</feature>
<gene>
    <name evidence="4" type="ORF">P7H27_00195</name>
</gene>
<dbReference type="PANTHER" id="PTHR43038">
    <property type="entry name" value="ATP-BINDING CASSETTE, SUB-FAMILY H, MEMBER 1"/>
    <property type="match status" value="1"/>
</dbReference>
<evidence type="ECO:0000313" key="4">
    <source>
        <dbReference type="EMBL" id="MDT2758201.1"/>
    </source>
</evidence>
<keyword evidence="5" id="KW-1185">Reference proteome</keyword>
<evidence type="ECO:0000256" key="1">
    <source>
        <dbReference type="ARBA" id="ARBA00022741"/>
    </source>
</evidence>
<evidence type="ECO:0000256" key="2">
    <source>
        <dbReference type="ARBA" id="ARBA00022840"/>
    </source>
</evidence>
<accession>A0ABU3F6C4</accession>
<dbReference type="EMBL" id="JARQAJ010000001">
    <property type="protein sequence ID" value="MDT2758201.1"/>
    <property type="molecule type" value="Genomic_DNA"/>
</dbReference>
<reference evidence="4" key="1">
    <citation type="submission" date="2023-03" db="EMBL/GenBank/DDBJ databases">
        <authorList>
            <person name="Shen W."/>
            <person name="Cai J."/>
        </authorList>
    </citation>
    <scope>NUCLEOTIDE SEQUENCE</scope>
    <source>
        <strain evidence="4">P66-3</strain>
    </source>
</reference>
<dbReference type="PROSITE" id="PS50893">
    <property type="entry name" value="ABC_TRANSPORTER_2"/>
    <property type="match status" value="1"/>
</dbReference>
<evidence type="ECO:0000313" key="5">
    <source>
        <dbReference type="Proteomes" id="UP001181046"/>
    </source>
</evidence>
<organism evidence="4 5">
    <name type="scientific">Enterococcus xiangfangensis</name>
    <dbReference type="NCBI Taxonomy" id="1296537"/>
    <lineage>
        <taxon>Bacteria</taxon>
        <taxon>Bacillati</taxon>
        <taxon>Bacillota</taxon>
        <taxon>Bacilli</taxon>
        <taxon>Lactobacillales</taxon>
        <taxon>Enterococcaceae</taxon>
        <taxon>Enterococcus</taxon>
    </lineage>
</organism>
<keyword evidence="1" id="KW-0547">Nucleotide-binding</keyword>
<dbReference type="SMART" id="SM00382">
    <property type="entry name" value="AAA"/>
    <property type="match status" value="1"/>
</dbReference>